<keyword evidence="1" id="KW-0812">Transmembrane</keyword>
<feature type="transmembrane region" description="Helical" evidence="1">
    <location>
        <begin position="43"/>
        <end position="63"/>
    </location>
</feature>
<keyword evidence="1" id="KW-0472">Membrane</keyword>
<evidence type="ECO:0008006" key="4">
    <source>
        <dbReference type="Google" id="ProtNLM"/>
    </source>
</evidence>
<comment type="caution">
    <text evidence="2">The sequence shown here is derived from an EMBL/GenBank/DDBJ whole genome shotgun (WGS) entry which is preliminary data.</text>
</comment>
<dbReference type="AlphaFoldDB" id="A0A370B5V3"/>
<dbReference type="EMBL" id="QQNA01000181">
    <property type="protein sequence ID" value="RDG36042.1"/>
    <property type="molecule type" value="Genomic_DNA"/>
</dbReference>
<dbReference type="OrthoDB" id="4165556at2"/>
<feature type="transmembrane region" description="Helical" evidence="1">
    <location>
        <begin position="133"/>
        <end position="150"/>
    </location>
</feature>
<evidence type="ECO:0000313" key="2">
    <source>
        <dbReference type="EMBL" id="RDG36042.1"/>
    </source>
</evidence>
<reference evidence="2 3" key="1">
    <citation type="submission" date="2018-07" db="EMBL/GenBank/DDBJ databases">
        <title>Streptomyces species from bats.</title>
        <authorList>
            <person name="Dunlap C."/>
        </authorList>
    </citation>
    <scope>NUCLEOTIDE SEQUENCE [LARGE SCALE GENOMIC DNA]</scope>
    <source>
        <strain evidence="2 3">AC230</strain>
    </source>
</reference>
<name>A0A370B5V3_9ACTN</name>
<gene>
    <name evidence="2" type="ORF">DVH02_22155</name>
</gene>
<dbReference type="RefSeq" id="WP_114625574.1">
    <property type="nucleotide sequence ID" value="NZ_QQNA01000181.1"/>
</dbReference>
<organism evidence="2 3">
    <name type="scientific">Streptomyces corynorhini</name>
    <dbReference type="NCBI Taxonomy" id="2282652"/>
    <lineage>
        <taxon>Bacteria</taxon>
        <taxon>Bacillati</taxon>
        <taxon>Actinomycetota</taxon>
        <taxon>Actinomycetes</taxon>
        <taxon>Kitasatosporales</taxon>
        <taxon>Streptomycetaceae</taxon>
        <taxon>Streptomyces</taxon>
    </lineage>
</organism>
<keyword evidence="3" id="KW-1185">Reference proteome</keyword>
<evidence type="ECO:0000256" key="1">
    <source>
        <dbReference type="SAM" id="Phobius"/>
    </source>
</evidence>
<proteinExistence type="predicted"/>
<keyword evidence="1" id="KW-1133">Transmembrane helix</keyword>
<protein>
    <recommendedName>
        <fullName evidence="4">ABC transporter</fullName>
    </recommendedName>
</protein>
<accession>A0A370B5V3</accession>
<dbReference type="Proteomes" id="UP000253741">
    <property type="component" value="Unassembled WGS sequence"/>
</dbReference>
<sequence length="192" mass="19351">MTDWTTVRRPLYPLAGLATFAGAMALAGETAVHVPSLTPNGTAGIRLMLFAPITVCVALLVCLDRRLPKAELTGVRPVVAADRLLVLATAAAALAAGAAVSELSDAPSALAAGRNALFLTGLALLVRAWGGTTAAGAAAAGWLGLVLVAGFRNAQSPRLWAIVPQPVTDPLAACATALVLVGGVVAMGRRRA</sequence>
<feature type="transmembrane region" description="Helical" evidence="1">
    <location>
        <begin position="84"/>
        <end position="100"/>
    </location>
</feature>
<evidence type="ECO:0000313" key="3">
    <source>
        <dbReference type="Proteomes" id="UP000253741"/>
    </source>
</evidence>